<dbReference type="PANTHER" id="PTHR12210">
    <property type="entry name" value="DULLARD PROTEIN PHOSPHATASE"/>
    <property type="match status" value="1"/>
</dbReference>
<name>A0A8J6ARG4_9EUKA</name>
<dbReference type="Gene3D" id="3.40.50.1000">
    <property type="entry name" value="HAD superfamily/HAD-like"/>
    <property type="match status" value="1"/>
</dbReference>
<proteinExistence type="predicted"/>
<dbReference type="GO" id="GO:0016791">
    <property type="term" value="F:phosphatase activity"/>
    <property type="evidence" value="ECO:0007669"/>
    <property type="project" value="InterPro"/>
</dbReference>
<dbReference type="Pfam" id="PF03031">
    <property type="entry name" value="NIF"/>
    <property type="match status" value="1"/>
</dbReference>
<evidence type="ECO:0000313" key="3">
    <source>
        <dbReference type="EMBL" id="KAG9392416.1"/>
    </source>
</evidence>
<feature type="compositionally biased region" description="Polar residues" evidence="1">
    <location>
        <begin position="75"/>
        <end position="84"/>
    </location>
</feature>
<evidence type="ECO:0000259" key="2">
    <source>
        <dbReference type="PROSITE" id="PS50969"/>
    </source>
</evidence>
<dbReference type="SMART" id="SM00577">
    <property type="entry name" value="CPDc"/>
    <property type="match status" value="1"/>
</dbReference>
<dbReference type="InterPro" id="IPR004274">
    <property type="entry name" value="FCP1_dom"/>
</dbReference>
<comment type="caution">
    <text evidence="3">The sequence shown here is derived from an EMBL/GenBank/DDBJ whole genome shotgun (WGS) entry which is preliminary data.</text>
</comment>
<dbReference type="PROSITE" id="PS50969">
    <property type="entry name" value="FCP1"/>
    <property type="match status" value="1"/>
</dbReference>
<dbReference type="EMBL" id="JAHDYR010000038">
    <property type="protein sequence ID" value="KAG9392416.1"/>
    <property type="molecule type" value="Genomic_DNA"/>
</dbReference>
<feature type="compositionally biased region" description="Low complexity" evidence="1">
    <location>
        <begin position="59"/>
        <end position="74"/>
    </location>
</feature>
<dbReference type="OrthoDB" id="277011at2759"/>
<dbReference type="NCBIfam" id="TIGR02251">
    <property type="entry name" value="HIF-SF_euk"/>
    <property type="match status" value="1"/>
</dbReference>
<keyword evidence="4" id="KW-1185">Reference proteome</keyword>
<dbReference type="SUPFAM" id="SSF56784">
    <property type="entry name" value="HAD-like"/>
    <property type="match status" value="1"/>
</dbReference>
<dbReference type="Proteomes" id="UP000717585">
    <property type="component" value="Unassembled WGS sequence"/>
</dbReference>
<dbReference type="AlphaFoldDB" id="A0A8J6ARG4"/>
<accession>A0A8J6ARG4</accession>
<dbReference type="CDD" id="cd07521">
    <property type="entry name" value="HAD_FCP1-like"/>
    <property type="match status" value="1"/>
</dbReference>
<protein>
    <submittedName>
        <fullName evidence="3">NLI interacting factor-like phosphatase</fullName>
    </submittedName>
</protein>
<organism evidence="3 4">
    <name type="scientific">Carpediemonas membranifera</name>
    <dbReference type="NCBI Taxonomy" id="201153"/>
    <lineage>
        <taxon>Eukaryota</taxon>
        <taxon>Metamonada</taxon>
        <taxon>Carpediemonas-like organisms</taxon>
        <taxon>Carpediemonas</taxon>
    </lineage>
</organism>
<reference evidence="3" key="1">
    <citation type="submission" date="2021-05" db="EMBL/GenBank/DDBJ databases">
        <title>A free-living protist that lacks canonical eukaryotic 1 DNA replication and segregation systems.</title>
        <authorList>
            <person name="Salas-Leiva D.E."/>
            <person name="Tromer E.C."/>
            <person name="Curtis B.A."/>
            <person name="Jerlstrom-Hultqvist J."/>
            <person name="Kolisko M."/>
            <person name="Yi Z."/>
            <person name="Salas-Leiva J.S."/>
            <person name="Gallot-Lavallee L."/>
            <person name="Kops G.J.P.L."/>
            <person name="Archibald J.M."/>
            <person name="Simpson A.G.B."/>
            <person name="Roger A.J."/>
        </authorList>
    </citation>
    <scope>NUCLEOTIDE SEQUENCE</scope>
    <source>
        <strain evidence="3">BICM</strain>
    </source>
</reference>
<feature type="domain" description="FCP1 homology" evidence="2">
    <location>
        <begin position="99"/>
        <end position="260"/>
    </location>
</feature>
<dbReference type="InterPro" id="IPR050365">
    <property type="entry name" value="TIM50"/>
</dbReference>
<evidence type="ECO:0000313" key="4">
    <source>
        <dbReference type="Proteomes" id="UP000717585"/>
    </source>
</evidence>
<evidence type="ECO:0000256" key="1">
    <source>
        <dbReference type="SAM" id="MobiDB-lite"/>
    </source>
</evidence>
<gene>
    <name evidence="3" type="ORF">J8273_5406</name>
</gene>
<sequence>MDGTFLEDDDLDVLDLSDDLDISNRVLDDNSTDITPMPACMPMPVDQLVLTPIIPPIVDPDTSTGESSSSSLTTRPKQLSTSTSKSRDSLGQLEPLFPFPPGRKCLVLDLDETLIQGSYENKKKADIVSHVLNEGTTTTVYAMKRPGLDDFLFNMARHYTLVLFTASKAEYADPILDKLDVHRVLTRRLYRESCTNSISGLTKDITMLARGGLTMRDVVLLDNSQYCTRRFEQNSLLVDSWYGDQADTALYDITPFLIQLSWAADVRVHLGRF</sequence>
<feature type="region of interest" description="Disordered" evidence="1">
    <location>
        <begin position="56"/>
        <end position="92"/>
    </location>
</feature>
<dbReference type="InterPro" id="IPR011948">
    <property type="entry name" value="Dullard_phosphatase"/>
</dbReference>
<dbReference type="InterPro" id="IPR036412">
    <property type="entry name" value="HAD-like_sf"/>
</dbReference>
<dbReference type="InterPro" id="IPR023214">
    <property type="entry name" value="HAD_sf"/>
</dbReference>